<gene>
    <name evidence="1" type="ordered locus">Pro_0994</name>
</gene>
<dbReference type="eggNOG" id="ENOG502ZQES">
    <property type="taxonomic scope" value="Bacteria"/>
</dbReference>
<dbReference type="EnsemblBacteria" id="AAQ00039">
    <property type="protein sequence ID" value="AAQ00039"/>
    <property type="gene ID" value="Pro_0994"/>
</dbReference>
<evidence type="ECO:0000313" key="1">
    <source>
        <dbReference type="EMBL" id="AAQ00039.1"/>
    </source>
</evidence>
<dbReference type="AlphaFoldDB" id="Q7VBU8"/>
<dbReference type="EMBL" id="AE017126">
    <property type="protein sequence ID" value="AAQ00039.1"/>
    <property type="molecule type" value="Genomic_DNA"/>
</dbReference>
<organism evidence="1 2">
    <name type="scientific">Prochlorococcus marinus (strain SARG / CCMP1375 / SS120)</name>
    <dbReference type="NCBI Taxonomy" id="167539"/>
    <lineage>
        <taxon>Bacteria</taxon>
        <taxon>Bacillati</taxon>
        <taxon>Cyanobacteriota</taxon>
        <taxon>Cyanophyceae</taxon>
        <taxon>Synechococcales</taxon>
        <taxon>Prochlorococcaceae</taxon>
        <taxon>Prochlorococcus</taxon>
    </lineage>
</organism>
<dbReference type="PATRIC" id="fig|167539.5.peg.1044"/>
<dbReference type="RefSeq" id="WP_011125146.1">
    <property type="nucleotide sequence ID" value="NC_005042.1"/>
</dbReference>
<protein>
    <submittedName>
        <fullName evidence="1">Uncharacterized protein</fullName>
    </submittedName>
</protein>
<proteinExistence type="predicted"/>
<evidence type="ECO:0000313" key="2">
    <source>
        <dbReference type="Proteomes" id="UP000001420"/>
    </source>
</evidence>
<dbReference type="KEGG" id="pma:Pro_0994"/>
<sequence>MTDQQKLYVLLAPIGQLCGNGQLRETISERRNKRGQDVAFWYLSADLVKRLNIASTEFEAVVAADKTAIDWLKLRFGGELSIMDIDLEILKQDAMDLPPAAPIKDISIPD</sequence>
<keyword evidence="2" id="KW-1185">Reference proteome</keyword>
<dbReference type="Proteomes" id="UP000001420">
    <property type="component" value="Chromosome"/>
</dbReference>
<reference evidence="1 2" key="1">
    <citation type="journal article" date="2003" name="Proc. Natl. Acad. Sci. U.S.A.">
        <title>Genome sequence of the cyanobacterium Prochlorococcus marinus SS120, a nearly minimal oxyphototrophic genome.</title>
        <authorList>
            <person name="Dufresne A."/>
            <person name="Salanoubat M."/>
            <person name="Partensky F."/>
            <person name="Artiguenave F."/>
            <person name="Axmann I.M."/>
            <person name="Barbe V."/>
            <person name="Duprat S."/>
            <person name="Galperin M.Y."/>
            <person name="Koonin E.V."/>
            <person name="Le Gall F."/>
            <person name="Makarova K.S."/>
            <person name="Ostrowski M."/>
            <person name="Oztas S."/>
            <person name="Robert C."/>
            <person name="Rogozin I.B."/>
            <person name="Scanlan D.J."/>
            <person name="Tandeau de Marsac N."/>
            <person name="Weissenbach J."/>
            <person name="Wincker P."/>
            <person name="Wolf Y.I."/>
            <person name="Hess W.R."/>
        </authorList>
    </citation>
    <scope>NUCLEOTIDE SEQUENCE [LARGE SCALE GENOMIC DNA]</scope>
    <source>
        <strain evidence="2">SARG / CCMP1375 / SS120</strain>
    </source>
</reference>
<name>Q7VBU8_PROMA</name>
<accession>Q7VBU8</accession>
<dbReference type="OrthoDB" id="540537at2"/>
<dbReference type="STRING" id="167539.Pro_0994"/>
<dbReference type="HOGENOM" id="CLU_151800_0_0_3"/>